<dbReference type="Proteomes" id="UP001649230">
    <property type="component" value="Chromosome"/>
</dbReference>
<dbReference type="EMBL" id="CP090978">
    <property type="protein sequence ID" value="UJF35101.1"/>
    <property type="molecule type" value="Genomic_DNA"/>
</dbReference>
<keyword evidence="4" id="KW-1185">Reference proteome</keyword>
<name>A0ABY3SPV8_9BACL</name>
<feature type="transmembrane region" description="Helical" evidence="2">
    <location>
        <begin position="52"/>
        <end position="72"/>
    </location>
</feature>
<dbReference type="RefSeq" id="WP_235121673.1">
    <property type="nucleotide sequence ID" value="NZ_CP090978.1"/>
</dbReference>
<evidence type="ECO:0008006" key="5">
    <source>
        <dbReference type="Google" id="ProtNLM"/>
    </source>
</evidence>
<feature type="transmembrane region" description="Helical" evidence="2">
    <location>
        <begin position="21"/>
        <end position="46"/>
    </location>
</feature>
<evidence type="ECO:0000256" key="1">
    <source>
        <dbReference type="SAM" id="MobiDB-lite"/>
    </source>
</evidence>
<evidence type="ECO:0000256" key="2">
    <source>
        <dbReference type="SAM" id="Phobius"/>
    </source>
</evidence>
<keyword evidence="2" id="KW-0812">Transmembrane</keyword>
<feature type="region of interest" description="Disordered" evidence="1">
    <location>
        <begin position="537"/>
        <end position="604"/>
    </location>
</feature>
<protein>
    <recommendedName>
        <fullName evidence="5">Phage tail tape measure protein</fullName>
    </recommendedName>
</protein>
<reference evidence="3 4" key="1">
    <citation type="journal article" date="2024" name="Int. J. Syst. Evol. Microbiol.">
        <title>Paenibacillus hexagrammi sp. nov., a novel bacterium isolated from the gut content of Hexagrammos agrammus.</title>
        <authorList>
            <person name="Jung H.K."/>
            <person name="Kim D.G."/>
            <person name="Zin H."/>
            <person name="Park J."/>
            <person name="Jung H."/>
            <person name="Kim Y.O."/>
            <person name="Kong H.J."/>
            <person name="Kim J.W."/>
            <person name="Kim Y.S."/>
        </authorList>
    </citation>
    <scope>NUCLEOTIDE SEQUENCE [LARGE SCALE GENOMIC DNA]</scope>
    <source>
        <strain evidence="3 4">YPD9-1</strain>
    </source>
</reference>
<feature type="compositionally biased region" description="Gly residues" evidence="1">
    <location>
        <begin position="537"/>
        <end position="558"/>
    </location>
</feature>
<gene>
    <name evidence="3" type="ORF">L0M14_08190</name>
</gene>
<evidence type="ECO:0000313" key="4">
    <source>
        <dbReference type="Proteomes" id="UP001649230"/>
    </source>
</evidence>
<feature type="transmembrane region" description="Helical" evidence="2">
    <location>
        <begin position="137"/>
        <end position="156"/>
    </location>
</feature>
<dbReference type="PANTHER" id="PTHR40903:SF1">
    <property type="entry name" value="HYPHALLY REGULATED CELL WALL PROTEIN 3"/>
    <property type="match status" value="1"/>
</dbReference>
<accession>A0ABY3SPV8</accession>
<sequence length="651" mass="65766">MPNLTLRAHLRPVKRRLWMNLGVQYGLTSLSLGLLAACAWMVMARIFPITDYRIWACASCTAFLGMGCIWFYRNRPGDAAAAKWLDRNGLDDRVLTALQSEDQTTVFAVLLREDAEQAVSSFVSKDLKSRLKVRIGAIHWVSASSLLAAFVLMLFIPNQMDTYLANRHKQQEWMEKQSKQVEAWKEDWNKKPSDLLESKEIGEALQILQDKLDHTKLSIEALHEMEQAMKKLDASIAKLEKKQLQSKQWAESWQRTEALRQIGQAFQSRQSDRIRSAVSQAGERIARMTPQQKQQLASELERLASAAAAPTQEEEQQLRTQLKQAAAALRGSGKADAALEELGAALATAGADAEALAQEQSQAAALAAKMAANALPEARELAASGGQPGAAWDAGGLAERLAAGAGAGAQAGGAGAQAGVAGAGAGAQASGAGAGAQAGGAGAGAGAQAGGAGAGAQAGGVGAGTGAQAGGAGAGVGAQAGGAGAGAGAQASGAGAGAGAQAGGAGAGAQAGGVGAGTGAQAGGAGAGVGAQAGGAGAGAGAQASGAGGTQGGFGAGTRGLVSTPRERSGSGSTYVDGGPLSSGGHGSQISAGESAPAMDGASRPYEDVYAEYEAEASQSMNRSDLPQQVQSLVRDYFWRYSHNDNSLENG</sequence>
<keyword evidence="2" id="KW-0472">Membrane</keyword>
<organism evidence="3 4">
    <name type="scientific">Paenibacillus hexagrammi</name>
    <dbReference type="NCBI Taxonomy" id="2908839"/>
    <lineage>
        <taxon>Bacteria</taxon>
        <taxon>Bacillati</taxon>
        <taxon>Bacillota</taxon>
        <taxon>Bacilli</taxon>
        <taxon>Bacillales</taxon>
        <taxon>Paenibacillaceae</taxon>
        <taxon>Paenibacillus</taxon>
    </lineage>
</organism>
<evidence type="ECO:0000313" key="3">
    <source>
        <dbReference type="EMBL" id="UJF35101.1"/>
    </source>
</evidence>
<proteinExistence type="predicted"/>
<dbReference type="PANTHER" id="PTHR40903">
    <property type="entry name" value="GLYCINE-RICH CELL WALL STRUCTURAL PROTEIN 1-LIKE"/>
    <property type="match status" value="1"/>
</dbReference>
<keyword evidence="2" id="KW-1133">Transmembrane helix</keyword>